<evidence type="ECO:0000256" key="1">
    <source>
        <dbReference type="SAM" id="SignalP"/>
    </source>
</evidence>
<sequence length="152" mass="17739">MMAAITEVRSGAAAGIRTTKGWFFFFTLLILVCATSSQTQVKENFKQNHQIMKERYEKMNDVVMPAIMGISNLFVEHMQLFNRMVALMSEFSDDFPLVQGRLMESKAVLKQNMDFVNKKMDEFIVELKQQGMTVNFTEWNQPQVYQKLKYEL</sequence>
<name>A0A1A8KSL4_NOTKU</name>
<feature type="signal peptide" evidence="1">
    <location>
        <begin position="1"/>
        <end position="34"/>
    </location>
</feature>
<dbReference type="EMBL" id="HAED01005446">
    <property type="protein sequence ID" value="SBQ91476.1"/>
    <property type="molecule type" value="Transcribed_RNA"/>
</dbReference>
<protein>
    <submittedName>
        <fullName evidence="2">Uncharacterized protein</fullName>
    </submittedName>
</protein>
<dbReference type="EMBL" id="HAEE01014584">
    <property type="protein sequence ID" value="SBR34634.1"/>
    <property type="molecule type" value="Transcribed_RNA"/>
</dbReference>
<keyword evidence="1" id="KW-0732">Signal</keyword>
<organism evidence="2">
    <name type="scientific">Nothobranchius kuhntae</name>
    <name type="common">Beira killifish</name>
    <dbReference type="NCBI Taxonomy" id="321403"/>
    <lineage>
        <taxon>Eukaryota</taxon>
        <taxon>Metazoa</taxon>
        <taxon>Chordata</taxon>
        <taxon>Craniata</taxon>
        <taxon>Vertebrata</taxon>
        <taxon>Euteleostomi</taxon>
        <taxon>Actinopterygii</taxon>
        <taxon>Neopterygii</taxon>
        <taxon>Teleostei</taxon>
        <taxon>Neoteleostei</taxon>
        <taxon>Acanthomorphata</taxon>
        <taxon>Ovalentaria</taxon>
        <taxon>Atherinomorphae</taxon>
        <taxon>Cyprinodontiformes</taxon>
        <taxon>Nothobranchiidae</taxon>
        <taxon>Nothobranchius</taxon>
    </lineage>
</organism>
<feature type="chain" id="PRO_5015057633" evidence="1">
    <location>
        <begin position="35"/>
        <end position="152"/>
    </location>
</feature>
<proteinExistence type="predicted"/>
<accession>A0A1A8KSL4</accession>
<gene>
    <name evidence="2" type="primary">Nfu_g_1_019981</name>
</gene>
<reference evidence="2" key="1">
    <citation type="submission" date="2016-05" db="EMBL/GenBank/DDBJ databases">
        <authorList>
            <person name="Lavstsen T."/>
            <person name="Jespersen J.S."/>
        </authorList>
    </citation>
    <scope>NUCLEOTIDE SEQUENCE</scope>
    <source>
        <tissue evidence="2">Brain</tissue>
    </source>
</reference>
<reference evidence="2" key="2">
    <citation type="submission" date="2016-06" db="EMBL/GenBank/DDBJ databases">
        <title>The genome of a short-lived fish provides insights into sex chromosome evolution and the genetic control of aging.</title>
        <authorList>
            <person name="Reichwald K."/>
            <person name="Felder M."/>
            <person name="Petzold A."/>
            <person name="Koch P."/>
            <person name="Groth M."/>
            <person name="Platzer M."/>
        </authorList>
    </citation>
    <scope>NUCLEOTIDE SEQUENCE</scope>
    <source>
        <tissue evidence="2">Brain</tissue>
    </source>
</reference>
<evidence type="ECO:0000313" key="2">
    <source>
        <dbReference type="EMBL" id="SBR34634.1"/>
    </source>
</evidence>
<dbReference type="AlphaFoldDB" id="A0A1A8KSL4"/>